<accession>A0A9D8KYI8</accession>
<feature type="region of interest" description="Disordered" evidence="1">
    <location>
        <begin position="75"/>
        <end position="96"/>
    </location>
</feature>
<name>A0A9D8KYI8_9GAMM</name>
<dbReference type="Proteomes" id="UP000664815">
    <property type="component" value="Unassembled WGS sequence"/>
</dbReference>
<evidence type="ECO:0000256" key="1">
    <source>
        <dbReference type="SAM" id="MobiDB-lite"/>
    </source>
</evidence>
<gene>
    <name evidence="2" type="ORF">J0H45_04830</name>
</gene>
<evidence type="ECO:0000313" key="3">
    <source>
        <dbReference type="Proteomes" id="UP000664815"/>
    </source>
</evidence>
<dbReference type="AlphaFoldDB" id="A0A9D8KYI8"/>
<dbReference type="EMBL" id="JAFKMG010000434">
    <property type="protein sequence ID" value="MBN8798669.1"/>
    <property type="molecule type" value="Genomic_DNA"/>
</dbReference>
<evidence type="ECO:0000313" key="2">
    <source>
        <dbReference type="EMBL" id="MBN8798669.1"/>
    </source>
</evidence>
<sequence>MELLAITQELQGQLNAESRARVVAIAELAEQARSSADARIDRLVTAIEEQGKQVGELATHVGLLVQSVAQLLGEETGHPVEDEQEPQRTDLDGNPY</sequence>
<protein>
    <submittedName>
        <fullName evidence="2">Uncharacterized protein</fullName>
    </submittedName>
</protein>
<reference evidence="2" key="1">
    <citation type="submission" date="2021-02" db="EMBL/GenBank/DDBJ databases">
        <title>Thiocyanate and organic carbon inputs drive convergent selection for specific autotrophic Afipia and Thiobacillus strains within complex microbiomes.</title>
        <authorList>
            <person name="Huddy R.J."/>
            <person name="Sachdeva R."/>
            <person name="Kadzinga F."/>
            <person name="Kantor R.S."/>
            <person name="Harrison S.T.L."/>
            <person name="Banfield J.F."/>
        </authorList>
    </citation>
    <scope>NUCLEOTIDE SEQUENCE</scope>
    <source>
        <strain evidence="2">SCN18_10_11_15_R1_P_69_7</strain>
    </source>
</reference>
<proteinExistence type="predicted"/>
<organism evidence="2 3">
    <name type="scientific">Stenotrophomonas nitritireducens</name>
    <dbReference type="NCBI Taxonomy" id="83617"/>
    <lineage>
        <taxon>Bacteria</taxon>
        <taxon>Pseudomonadati</taxon>
        <taxon>Pseudomonadota</taxon>
        <taxon>Gammaproteobacteria</taxon>
        <taxon>Lysobacterales</taxon>
        <taxon>Lysobacteraceae</taxon>
        <taxon>Stenotrophomonas</taxon>
    </lineage>
</organism>
<comment type="caution">
    <text evidence="2">The sequence shown here is derived from an EMBL/GenBank/DDBJ whole genome shotgun (WGS) entry which is preliminary data.</text>
</comment>